<dbReference type="SMART" id="SM00342">
    <property type="entry name" value="HTH_ARAC"/>
    <property type="match status" value="1"/>
</dbReference>
<dbReference type="EMBL" id="CP000230">
    <property type="protein sequence ID" value="ABC23290.1"/>
    <property type="molecule type" value="Genomic_DNA"/>
</dbReference>
<dbReference type="GO" id="GO:0043565">
    <property type="term" value="F:sequence-specific DNA binding"/>
    <property type="evidence" value="ECO:0007669"/>
    <property type="project" value="InterPro"/>
</dbReference>
<dbReference type="AlphaFoldDB" id="Q2RRF5"/>
<evidence type="ECO:0000256" key="1">
    <source>
        <dbReference type="ARBA" id="ARBA00022491"/>
    </source>
</evidence>
<dbReference type="InterPro" id="IPR009057">
    <property type="entry name" value="Homeodomain-like_sf"/>
</dbReference>
<evidence type="ECO:0000313" key="6">
    <source>
        <dbReference type="EMBL" id="ABC23290.1"/>
    </source>
</evidence>
<dbReference type="InterPro" id="IPR014710">
    <property type="entry name" value="RmlC-like_jellyroll"/>
</dbReference>
<proteinExistence type="predicted"/>
<dbReference type="PhylomeDB" id="Q2RRF5"/>
<keyword evidence="4" id="KW-0804">Transcription</keyword>
<dbReference type="InterPro" id="IPR018060">
    <property type="entry name" value="HTH_AraC"/>
</dbReference>
<dbReference type="EnsemblBacteria" id="ABC23290">
    <property type="protein sequence ID" value="ABC23290"/>
    <property type="gene ID" value="Rru_A2490"/>
</dbReference>
<dbReference type="PROSITE" id="PS00041">
    <property type="entry name" value="HTH_ARAC_FAMILY_1"/>
    <property type="match status" value="1"/>
</dbReference>
<evidence type="ECO:0000256" key="3">
    <source>
        <dbReference type="ARBA" id="ARBA00023125"/>
    </source>
</evidence>
<dbReference type="SUPFAM" id="SSF46689">
    <property type="entry name" value="Homeodomain-like"/>
    <property type="match status" value="1"/>
</dbReference>
<dbReference type="HOGENOM" id="CLU_000445_87_4_5"/>
<evidence type="ECO:0000256" key="2">
    <source>
        <dbReference type="ARBA" id="ARBA00023015"/>
    </source>
</evidence>
<dbReference type="Gene3D" id="2.60.120.10">
    <property type="entry name" value="Jelly Rolls"/>
    <property type="match status" value="1"/>
</dbReference>
<keyword evidence="7" id="KW-1185">Reference proteome</keyword>
<dbReference type="GO" id="GO:0003700">
    <property type="term" value="F:DNA-binding transcription factor activity"/>
    <property type="evidence" value="ECO:0007669"/>
    <property type="project" value="InterPro"/>
</dbReference>
<keyword evidence="3" id="KW-0238">DNA-binding</keyword>
<dbReference type="SUPFAM" id="SSF51182">
    <property type="entry name" value="RmlC-like cupins"/>
    <property type="match status" value="1"/>
</dbReference>
<dbReference type="Pfam" id="PF12833">
    <property type="entry name" value="HTH_18"/>
    <property type="match status" value="1"/>
</dbReference>
<dbReference type="CDD" id="cd06124">
    <property type="entry name" value="cupin_NimR-like_N"/>
    <property type="match status" value="1"/>
</dbReference>
<dbReference type="PATRIC" id="fig|269796.9.peg.2594"/>
<accession>Q2RRF5</accession>
<protein>
    <submittedName>
        <fullName evidence="6">Transcriptional regulator, AraC family</fullName>
    </submittedName>
</protein>
<dbReference type="Gene3D" id="1.10.10.60">
    <property type="entry name" value="Homeodomain-like"/>
    <property type="match status" value="1"/>
</dbReference>
<dbReference type="FunFam" id="1.10.10.60:FF:000132">
    <property type="entry name" value="AraC family transcriptional regulator"/>
    <property type="match status" value="1"/>
</dbReference>
<sequence>MRPIRSVRARTSEWPTGTVIVPHSHPWCQLVYAIGGVTIVETPEGSWVVPPDRAVWVPAGITHCVRAARGGQNRSVYVTIEAAQAAGLPKGCKVVAVSPLTRELILEFGRRPDDYDEDGADGRLVRVLLDQIAALPAQPLHLPWPRDPRALAVARALEADPADGRPLEEWAREAGASARTLARTFRADCGLTFGQWRLRLRLLGALERLAAGEAVTAVAFDMGYDQPSAFIAMFRRLLGTTPGAYFR</sequence>
<dbReference type="Pfam" id="PF02311">
    <property type="entry name" value="AraC_binding"/>
    <property type="match status" value="1"/>
</dbReference>
<evidence type="ECO:0000256" key="4">
    <source>
        <dbReference type="ARBA" id="ARBA00023163"/>
    </source>
</evidence>
<keyword evidence="2" id="KW-0805">Transcription regulation</keyword>
<dbReference type="InterPro" id="IPR011051">
    <property type="entry name" value="RmlC_Cupin_sf"/>
</dbReference>
<dbReference type="KEGG" id="rru:Rru_A2490"/>
<organism evidence="6 7">
    <name type="scientific">Rhodospirillum rubrum (strain ATCC 11170 / ATH 1.1.1 / DSM 467 / LMG 4362 / NCIMB 8255 / S1)</name>
    <dbReference type="NCBI Taxonomy" id="269796"/>
    <lineage>
        <taxon>Bacteria</taxon>
        <taxon>Pseudomonadati</taxon>
        <taxon>Pseudomonadota</taxon>
        <taxon>Alphaproteobacteria</taxon>
        <taxon>Rhodospirillales</taxon>
        <taxon>Rhodospirillaceae</taxon>
        <taxon>Rhodospirillum</taxon>
    </lineage>
</organism>
<evidence type="ECO:0000313" key="7">
    <source>
        <dbReference type="Proteomes" id="UP000001929"/>
    </source>
</evidence>
<evidence type="ECO:0000259" key="5">
    <source>
        <dbReference type="PROSITE" id="PS01124"/>
    </source>
</evidence>
<gene>
    <name evidence="6" type="ordered locus">Rru_A2490</name>
</gene>
<dbReference type="InterPro" id="IPR018062">
    <property type="entry name" value="HTH_AraC-typ_CS"/>
</dbReference>
<feature type="domain" description="HTH araC/xylS-type" evidence="5">
    <location>
        <begin position="151"/>
        <end position="247"/>
    </location>
</feature>
<dbReference type="InterPro" id="IPR003313">
    <property type="entry name" value="AraC-bd"/>
</dbReference>
<dbReference type="eggNOG" id="COG2207">
    <property type="taxonomic scope" value="Bacteria"/>
</dbReference>
<name>Q2RRF5_RHORT</name>
<dbReference type="PANTHER" id="PTHR11019:SF159">
    <property type="entry name" value="TRANSCRIPTIONAL REGULATOR-RELATED"/>
    <property type="match status" value="1"/>
</dbReference>
<dbReference type="PANTHER" id="PTHR11019">
    <property type="entry name" value="HTH-TYPE TRANSCRIPTIONAL REGULATOR NIMR"/>
    <property type="match status" value="1"/>
</dbReference>
<keyword evidence="1" id="KW-0678">Repressor</keyword>
<dbReference type="PROSITE" id="PS01124">
    <property type="entry name" value="HTH_ARAC_FAMILY_2"/>
    <property type="match status" value="1"/>
</dbReference>
<dbReference type="Proteomes" id="UP000001929">
    <property type="component" value="Chromosome"/>
</dbReference>
<reference evidence="6 7" key="1">
    <citation type="journal article" date="2011" name="Stand. Genomic Sci.">
        <title>Complete genome sequence of Rhodospirillum rubrum type strain (S1).</title>
        <authorList>
            <person name="Munk A.C."/>
            <person name="Copeland A."/>
            <person name="Lucas S."/>
            <person name="Lapidus A."/>
            <person name="Del Rio T.G."/>
            <person name="Barry K."/>
            <person name="Detter J.C."/>
            <person name="Hammon N."/>
            <person name="Israni S."/>
            <person name="Pitluck S."/>
            <person name="Brettin T."/>
            <person name="Bruce D."/>
            <person name="Han C."/>
            <person name="Tapia R."/>
            <person name="Gilna P."/>
            <person name="Schmutz J."/>
            <person name="Larimer F."/>
            <person name="Land M."/>
            <person name="Kyrpides N.C."/>
            <person name="Mavromatis K."/>
            <person name="Richardson P."/>
            <person name="Rohde M."/>
            <person name="Goker M."/>
            <person name="Klenk H.P."/>
            <person name="Zhang Y."/>
            <person name="Roberts G.P."/>
            <person name="Reslewic S."/>
            <person name="Schwartz D.C."/>
        </authorList>
    </citation>
    <scope>NUCLEOTIDE SEQUENCE [LARGE SCALE GENOMIC DNA]</scope>
    <source>
        <strain evidence="7">ATCC 11170 / ATH 1.1.1 / DSM 467 / LMG 4362 / NCIMB 8255 / S1</strain>
    </source>
</reference>